<feature type="transmembrane region" description="Helical" evidence="1">
    <location>
        <begin position="217"/>
        <end position="237"/>
    </location>
</feature>
<evidence type="ECO:0000256" key="1">
    <source>
        <dbReference type="SAM" id="Phobius"/>
    </source>
</evidence>
<reference evidence="2" key="1">
    <citation type="submission" date="2021-01" db="EMBL/GenBank/DDBJ databases">
        <title>Whole genome shotgun sequence of Virgisporangium aliadipatigenens NBRC 105644.</title>
        <authorList>
            <person name="Komaki H."/>
            <person name="Tamura T."/>
        </authorList>
    </citation>
    <scope>NUCLEOTIDE SEQUENCE</scope>
    <source>
        <strain evidence="2">NBRC 105644</strain>
    </source>
</reference>
<feature type="transmembrane region" description="Helical" evidence="1">
    <location>
        <begin position="139"/>
        <end position="156"/>
    </location>
</feature>
<feature type="transmembrane region" description="Helical" evidence="1">
    <location>
        <begin position="58"/>
        <end position="79"/>
    </location>
</feature>
<keyword evidence="1" id="KW-1133">Transmembrane helix</keyword>
<accession>A0A8J4DRQ7</accession>
<dbReference type="RefSeq" id="WP_203900054.1">
    <property type="nucleotide sequence ID" value="NZ_BOPF01000010.1"/>
</dbReference>
<evidence type="ECO:0000313" key="3">
    <source>
        <dbReference type="Proteomes" id="UP000619260"/>
    </source>
</evidence>
<protein>
    <submittedName>
        <fullName evidence="2">ABC transporter</fullName>
    </submittedName>
</protein>
<dbReference type="Proteomes" id="UP000619260">
    <property type="component" value="Unassembled WGS sequence"/>
</dbReference>
<feature type="transmembrane region" description="Helical" evidence="1">
    <location>
        <begin position="244"/>
        <end position="262"/>
    </location>
</feature>
<comment type="caution">
    <text evidence="2">The sequence shown here is derived from an EMBL/GenBank/DDBJ whole genome shotgun (WGS) entry which is preliminary data.</text>
</comment>
<proteinExistence type="predicted"/>
<keyword evidence="3" id="KW-1185">Reference proteome</keyword>
<feature type="transmembrane region" description="Helical" evidence="1">
    <location>
        <begin position="100"/>
        <end position="127"/>
    </location>
</feature>
<organism evidence="2 3">
    <name type="scientific">Virgisporangium aliadipatigenens</name>
    <dbReference type="NCBI Taxonomy" id="741659"/>
    <lineage>
        <taxon>Bacteria</taxon>
        <taxon>Bacillati</taxon>
        <taxon>Actinomycetota</taxon>
        <taxon>Actinomycetes</taxon>
        <taxon>Micromonosporales</taxon>
        <taxon>Micromonosporaceae</taxon>
        <taxon>Virgisporangium</taxon>
    </lineage>
</organism>
<feature type="transmembrane region" description="Helical" evidence="1">
    <location>
        <begin position="163"/>
        <end position="183"/>
    </location>
</feature>
<feature type="transmembrane region" description="Helical" evidence="1">
    <location>
        <begin position="21"/>
        <end position="38"/>
    </location>
</feature>
<keyword evidence="1" id="KW-0472">Membrane</keyword>
<name>A0A8J4DRQ7_9ACTN</name>
<gene>
    <name evidence="2" type="ORF">Val02_34430</name>
</gene>
<evidence type="ECO:0000313" key="2">
    <source>
        <dbReference type="EMBL" id="GIJ46557.1"/>
    </source>
</evidence>
<dbReference type="EMBL" id="BOPF01000010">
    <property type="protein sequence ID" value="GIJ46557.1"/>
    <property type="molecule type" value="Genomic_DNA"/>
</dbReference>
<keyword evidence="1" id="KW-0812">Transmembrane</keyword>
<sequence length="503" mass="52510">MSRVVFALARVEGMRLLRHPLTIAAVLLMAGPVLYGWLFGDGLPRFGLLHEPPRGLQLAMQLVLGGAALIAANFAVLRARRFGTEQQFAVLVLPERLRVAALLLALVPVALVGALLAVIYVGVLAFAPGAVGRLDPYEVATVPVLVLLMGGVGVLLGRLWRSVVVAPLLVVVSGAILLVFASVQAATDSFVPYAMTVDITDPMFLPPPQALLTWPSGLHLLYLTGLAALIGVAALAVRGGRSTRVLVAGAVSLVLTVAAVVVQTASTRDGLRTAAARQQPALQTCRVVERVTYCAFEEFVPWIDEWSAVTQGVLREMPPELTNRPLAVRQRAIAGTRGALGDPAGVPVAKWRADDAAAGTPGAVGIGTRWGDGTETGFAARLAYTLITGDPAALSTLCGGLGVVVTWIAGQATPLTRAGLERIDAMSFGGVSFPEGEIGAGILVPDAEISLATALLSRPTAEVGARVRENWTELTAEGTTLPRAAELLGLPAPKVVDDGWSCR</sequence>
<dbReference type="AlphaFoldDB" id="A0A8J4DRQ7"/>